<protein>
    <submittedName>
        <fullName evidence="3">Uncharacterized protein</fullName>
    </submittedName>
</protein>
<dbReference type="Proteomes" id="UP000077173">
    <property type="component" value="Unassembled WGS sequence"/>
</dbReference>
<accession>A0A176YMX1</accession>
<evidence type="ECO:0000256" key="2">
    <source>
        <dbReference type="SAM" id="MobiDB-lite"/>
    </source>
</evidence>
<comment type="caution">
    <text evidence="3">The sequence shown here is derived from an EMBL/GenBank/DDBJ whole genome shotgun (WGS) entry which is preliminary data.</text>
</comment>
<evidence type="ECO:0000256" key="1">
    <source>
        <dbReference type="SAM" id="Coils"/>
    </source>
</evidence>
<feature type="region of interest" description="Disordered" evidence="2">
    <location>
        <begin position="209"/>
        <end position="273"/>
    </location>
</feature>
<gene>
    <name evidence="3" type="ORF">AXW67_29075</name>
</gene>
<dbReference type="AlphaFoldDB" id="A0A176YMX1"/>
<dbReference type="EMBL" id="LSEF01000106">
    <property type="protein sequence ID" value="OAF07963.1"/>
    <property type="molecule type" value="Genomic_DNA"/>
</dbReference>
<sequence>MNSTLDDPLAEGQIASLEEQLSNLAREAGVRPSAPPSSIRWTSMRTSRVPFAAIHRLADWRYVAFGSLLVASIGVAASWRSSSVDTAITAPAAPASLAQAALDVAAPKDAPPTVVTQHSELAQQLQPIARDIAALSRTVEQLKVRQEQLASDNENLASQLKASRDESARNSSMIDRIKTDQIEMARESQVLTDRLNASQEQLAQVVASASEPKAMPEAPPTVSPEAPKVMPEVPLPRPRQPATVAQTQKPARTAERAQAKKPQPILAWPWSAR</sequence>
<organism evidence="3 4">
    <name type="scientific">Bradyrhizobium neotropicale</name>
    <dbReference type="NCBI Taxonomy" id="1497615"/>
    <lineage>
        <taxon>Bacteria</taxon>
        <taxon>Pseudomonadati</taxon>
        <taxon>Pseudomonadota</taxon>
        <taxon>Alphaproteobacteria</taxon>
        <taxon>Hyphomicrobiales</taxon>
        <taxon>Nitrobacteraceae</taxon>
        <taxon>Bradyrhizobium</taxon>
    </lineage>
</organism>
<name>A0A176YMX1_9BRAD</name>
<keyword evidence="1" id="KW-0175">Coiled coil</keyword>
<dbReference type="GeneID" id="32583142"/>
<reference evidence="3 4" key="1">
    <citation type="submission" date="2016-02" db="EMBL/GenBank/DDBJ databases">
        <title>Draft genome sequence of the strain BR 10247T Bradyrhizobium neotropicale isolated from nodules of Centrolobium paraense.</title>
        <authorList>
            <person name="Simoes-Araujo J.L."/>
            <person name="Barauna A.C."/>
            <person name="Silva K."/>
            <person name="Zilli J.E."/>
        </authorList>
    </citation>
    <scope>NUCLEOTIDE SEQUENCE [LARGE SCALE GENOMIC DNA]</scope>
    <source>
        <strain evidence="3 4">BR 10247</strain>
    </source>
</reference>
<keyword evidence="4" id="KW-1185">Reference proteome</keyword>
<dbReference type="RefSeq" id="WP_063681677.1">
    <property type="nucleotide sequence ID" value="NZ_LSEF01000106.1"/>
</dbReference>
<evidence type="ECO:0000313" key="4">
    <source>
        <dbReference type="Proteomes" id="UP000077173"/>
    </source>
</evidence>
<proteinExistence type="predicted"/>
<evidence type="ECO:0000313" key="3">
    <source>
        <dbReference type="EMBL" id="OAF07963.1"/>
    </source>
</evidence>
<feature type="coiled-coil region" evidence="1">
    <location>
        <begin position="132"/>
        <end position="166"/>
    </location>
</feature>